<evidence type="ECO:0000256" key="1">
    <source>
        <dbReference type="ARBA" id="ARBA00023054"/>
    </source>
</evidence>
<dbReference type="AlphaFoldDB" id="A0ABD3M8S5"/>
<evidence type="ECO:0000256" key="2">
    <source>
        <dbReference type="SAM" id="Coils"/>
    </source>
</evidence>
<evidence type="ECO:0008006" key="6">
    <source>
        <dbReference type="Google" id="ProtNLM"/>
    </source>
</evidence>
<dbReference type="Proteomes" id="UP001530293">
    <property type="component" value="Unassembled WGS sequence"/>
</dbReference>
<dbReference type="PANTHER" id="PTHR18962:SF0">
    <property type="entry name" value="COILED-COIL DOMAIN-CONTAINING PROTEIN 39"/>
    <property type="match status" value="1"/>
</dbReference>
<evidence type="ECO:0000313" key="4">
    <source>
        <dbReference type="EMBL" id="KAL3760153.1"/>
    </source>
</evidence>
<accession>A0ABD3M8S5</accession>
<dbReference type="PANTHER" id="PTHR18962">
    <property type="entry name" value="COILED-COIL DOMAIN-CONTAINING PROTEIN 39"/>
    <property type="match status" value="1"/>
</dbReference>
<sequence length="912" mass="103844">MRKDTTTQDDVDVTQASASLTLPASSMKMKSRPPNNDNGRVGGGGGGTNGNGPGKPDVISANTSPQGTVDNELRIDTTKGGGKVSFAEVPDSSPVKAKGQALAPPVAVADLDDQEEYVPRWARSSKQKSAGDDGISDDRFGLNSEDVKYTPTDDLPLFADEAARALYQEIKMLEQRRDEAARSTRSHNERISIINDHLRSIRQEIDHTNSLVAAKKSEVDTEEHLLSLSQRELGQSLQDISGIESKNLSTQNNTINIRNQIKVAEDELEKLRTDFNLNQEELEQWATAATKREEESIALQKYALADELKIEELTLTIEDLTKRLVEKKTLLENEVTETRSNQTELDKMAERFKSRHEERRQFIEQWKDTIESMNSRDEAINDLAGQYAKLTKQEEDFKNARQMHREQFVFLENEKENSQQDIDYKERLLQTKRQEYSSLLDSENSLRDEVGSVKIETSMAVTLVENKRAEYKRINKGLQEKQEQVGMLAKQLEEISRKLTNEKMGTSSTEQLMETIVKSLANREKELQQAEKSISILKNTLYKDSKRLADLQKHERDLISEIRGIMANIKNYTSKVNDLDNRYTRQQELLSNANFQLEQMEKKVARGLGECSNEEQQQLQLQINSLEIKLESETKKKLVLAQQKRKLQVELRAWAKKYELSESKYNETMKTIDGIEMQIFACGQKLKEMIAAKEEAMVLHDVTVLDVRRLRDSLRNLLQAVYSLKDQAAKSSASMQEKKEEIINLNERKISQLRISKDDRHKSAVELGKVKAGLERIIAKYNIISAVNARKGEGEGYESPELKLILAAQRREELQREGDKLDATIQQKENEIRTMKQTLTQLRGVNNNLRSSFSRADVNGARFQELKELEKKTQSTEESLFRVRKELQVLQKAMTKGRSGMERIAGQAEGKG</sequence>
<dbReference type="SUPFAM" id="SSF57997">
    <property type="entry name" value="Tropomyosin"/>
    <property type="match status" value="1"/>
</dbReference>
<protein>
    <recommendedName>
        <fullName evidence="6">Coiled-coil domain-containing protein 39</fullName>
    </recommendedName>
</protein>
<evidence type="ECO:0000256" key="3">
    <source>
        <dbReference type="SAM" id="MobiDB-lite"/>
    </source>
</evidence>
<dbReference type="Pfam" id="PF24161">
    <property type="entry name" value="CCDC39"/>
    <property type="match status" value="1"/>
</dbReference>
<keyword evidence="5" id="KW-1185">Reference proteome</keyword>
<dbReference type="EMBL" id="JALLBG020000192">
    <property type="protein sequence ID" value="KAL3760153.1"/>
    <property type="molecule type" value="Genomic_DNA"/>
</dbReference>
<gene>
    <name evidence="4" type="ORF">ACHAWU_002224</name>
</gene>
<feature type="compositionally biased region" description="Gly residues" evidence="3">
    <location>
        <begin position="40"/>
        <end position="53"/>
    </location>
</feature>
<organism evidence="4 5">
    <name type="scientific">Discostella pseudostelligera</name>
    <dbReference type="NCBI Taxonomy" id="259834"/>
    <lineage>
        <taxon>Eukaryota</taxon>
        <taxon>Sar</taxon>
        <taxon>Stramenopiles</taxon>
        <taxon>Ochrophyta</taxon>
        <taxon>Bacillariophyta</taxon>
        <taxon>Coscinodiscophyceae</taxon>
        <taxon>Thalassiosirophycidae</taxon>
        <taxon>Stephanodiscales</taxon>
        <taxon>Stephanodiscaceae</taxon>
        <taxon>Discostella</taxon>
    </lineage>
</organism>
<feature type="compositionally biased region" description="Polar residues" evidence="3">
    <location>
        <begin position="60"/>
        <end position="69"/>
    </location>
</feature>
<feature type="region of interest" description="Disordered" evidence="3">
    <location>
        <begin position="1"/>
        <end position="101"/>
    </location>
</feature>
<comment type="caution">
    <text evidence="4">The sequence shown here is derived from an EMBL/GenBank/DDBJ whole genome shotgun (WGS) entry which is preliminary data.</text>
</comment>
<feature type="coiled-coil region" evidence="2">
    <location>
        <begin position="811"/>
        <end position="886"/>
    </location>
</feature>
<name>A0ABD3M8S5_9STRA</name>
<feature type="coiled-coil region" evidence="2">
    <location>
        <begin position="254"/>
        <end position="281"/>
    </location>
</feature>
<evidence type="ECO:0000313" key="5">
    <source>
        <dbReference type="Proteomes" id="UP001530293"/>
    </source>
</evidence>
<dbReference type="InterPro" id="IPR033290">
    <property type="entry name" value="CCDC39"/>
</dbReference>
<keyword evidence="1 2" id="KW-0175">Coiled coil</keyword>
<feature type="region of interest" description="Disordered" evidence="3">
    <location>
        <begin position="119"/>
        <end position="139"/>
    </location>
</feature>
<reference evidence="4 5" key="1">
    <citation type="submission" date="2024-10" db="EMBL/GenBank/DDBJ databases">
        <title>Updated reference genomes for cyclostephanoid diatoms.</title>
        <authorList>
            <person name="Roberts W.R."/>
            <person name="Alverson A.J."/>
        </authorList>
    </citation>
    <scope>NUCLEOTIDE SEQUENCE [LARGE SCALE GENOMIC DNA]</scope>
    <source>
        <strain evidence="4 5">AJA232-27</strain>
    </source>
</reference>
<proteinExistence type="predicted"/>
<feature type="coiled-coil region" evidence="2">
    <location>
        <begin position="310"/>
        <end position="337"/>
    </location>
</feature>
<feature type="coiled-coil region" evidence="2">
    <location>
        <begin position="461"/>
        <end position="636"/>
    </location>
</feature>